<dbReference type="EMBL" id="JANPWB010000009">
    <property type="protein sequence ID" value="KAJ1150335.1"/>
    <property type="molecule type" value="Genomic_DNA"/>
</dbReference>
<organism evidence="1 2">
    <name type="scientific">Pleurodeles waltl</name>
    <name type="common">Iberian ribbed newt</name>
    <dbReference type="NCBI Taxonomy" id="8319"/>
    <lineage>
        <taxon>Eukaryota</taxon>
        <taxon>Metazoa</taxon>
        <taxon>Chordata</taxon>
        <taxon>Craniata</taxon>
        <taxon>Vertebrata</taxon>
        <taxon>Euteleostomi</taxon>
        <taxon>Amphibia</taxon>
        <taxon>Batrachia</taxon>
        <taxon>Caudata</taxon>
        <taxon>Salamandroidea</taxon>
        <taxon>Salamandridae</taxon>
        <taxon>Pleurodelinae</taxon>
        <taxon>Pleurodeles</taxon>
    </lineage>
</organism>
<dbReference type="AlphaFoldDB" id="A0AAV7RHP4"/>
<keyword evidence="2" id="KW-1185">Reference proteome</keyword>
<evidence type="ECO:0000313" key="1">
    <source>
        <dbReference type="EMBL" id="KAJ1150335.1"/>
    </source>
</evidence>
<evidence type="ECO:0000313" key="2">
    <source>
        <dbReference type="Proteomes" id="UP001066276"/>
    </source>
</evidence>
<protein>
    <submittedName>
        <fullName evidence="1">Uncharacterized protein</fullName>
    </submittedName>
</protein>
<dbReference type="Proteomes" id="UP001066276">
    <property type="component" value="Chromosome 5"/>
</dbReference>
<name>A0AAV7RHP4_PLEWA</name>
<gene>
    <name evidence="1" type="ORF">NDU88_003129</name>
</gene>
<reference evidence="1" key="1">
    <citation type="journal article" date="2022" name="bioRxiv">
        <title>Sequencing and chromosome-scale assembly of the giantPleurodeles waltlgenome.</title>
        <authorList>
            <person name="Brown T."/>
            <person name="Elewa A."/>
            <person name="Iarovenko S."/>
            <person name="Subramanian E."/>
            <person name="Araus A.J."/>
            <person name="Petzold A."/>
            <person name="Susuki M."/>
            <person name="Suzuki K.-i.T."/>
            <person name="Hayashi T."/>
            <person name="Toyoda A."/>
            <person name="Oliveira C."/>
            <person name="Osipova E."/>
            <person name="Leigh N.D."/>
            <person name="Simon A."/>
            <person name="Yun M.H."/>
        </authorList>
    </citation>
    <scope>NUCLEOTIDE SEQUENCE</scope>
    <source>
        <strain evidence="1">20211129_DDA</strain>
        <tissue evidence="1">Liver</tissue>
    </source>
</reference>
<sequence length="141" mass="15026">MCLGGLLGQYVCAALEGAWPDCLRWRPPKTGAPSWPTEKSCWYRRLGDPVRYAKWGEAQLQERTVVVESLELQTPGGGRRGPDGRAGKSAAWATELRSGCGHSGVRGAGAYDGAGGRAVVQRRTLCCCGHERRAAGGPLNS</sequence>
<comment type="caution">
    <text evidence="1">The sequence shown here is derived from an EMBL/GenBank/DDBJ whole genome shotgun (WGS) entry which is preliminary data.</text>
</comment>
<proteinExistence type="predicted"/>
<accession>A0AAV7RHP4</accession>